<feature type="region of interest" description="Disordered" evidence="3">
    <location>
        <begin position="1062"/>
        <end position="1090"/>
    </location>
</feature>
<feature type="transmembrane region" description="Helical" evidence="4">
    <location>
        <begin position="1095"/>
        <end position="1116"/>
    </location>
</feature>
<evidence type="ECO:0000313" key="8">
    <source>
        <dbReference type="RefSeq" id="XP_035688205.1"/>
    </source>
</evidence>
<evidence type="ECO:0000313" key="7">
    <source>
        <dbReference type="RefSeq" id="XP_035688204.1"/>
    </source>
</evidence>
<dbReference type="SUPFAM" id="SSF52058">
    <property type="entry name" value="L domain-like"/>
    <property type="match status" value="1"/>
</dbReference>
<evidence type="ECO:0000256" key="4">
    <source>
        <dbReference type="SAM" id="Phobius"/>
    </source>
</evidence>
<feature type="chain" id="PRO_5044699101" evidence="5">
    <location>
        <begin position="22"/>
        <end position="1204"/>
    </location>
</feature>
<feature type="compositionally biased region" description="Basic and acidic residues" evidence="3">
    <location>
        <begin position="986"/>
        <end position="1002"/>
    </location>
</feature>
<keyword evidence="4" id="KW-1133">Transmembrane helix</keyword>
<feature type="compositionally biased region" description="Basic and acidic residues" evidence="3">
    <location>
        <begin position="384"/>
        <end position="399"/>
    </location>
</feature>
<keyword evidence="4" id="KW-0812">Transmembrane</keyword>
<feature type="region of interest" description="Disordered" evidence="3">
    <location>
        <begin position="511"/>
        <end position="539"/>
    </location>
</feature>
<keyword evidence="4" id="KW-0472">Membrane</keyword>
<keyword evidence="1" id="KW-0433">Leucine-rich repeat</keyword>
<dbReference type="GeneID" id="118423969"/>
<dbReference type="InterPro" id="IPR032675">
    <property type="entry name" value="LRR_dom_sf"/>
</dbReference>
<dbReference type="InterPro" id="IPR003591">
    <property type="entry name" value="Leu-rich_rpt_typical-subtyp"/>
</dbReference>
<feature type="region of interest" description="Disordered" evidence="3">
    <location>
        <begin position="349"/>
        <end position="413"/>
    </location>
</feature>
<organism evidence="6 7">
    <name type="scientific">Branchiostoma floridae</name>
    <name type="common">Florida lancelet</name>
    <name type="synonym">Amphioxus</name>
    <dbReference type="NCBI Taxonomy" id="7739"/>
    <lineage>
        <taxon>Eukaryota</taxon>
        <taxon>Metazoa</taxon>
        <taxon>Chordata</taxon>
        <taxon>Cephalochordata</taxon>
        <taxon>Leptocardii</taxon>
        <taxon>Amphioxiformes</taxon>
        <taxon>Branchiostomatidae</taxon>
        <taxon>Branchiostoma</taxon>
    </lineage>
</organism>
<feature type="compositionally biased region" description="Polar residues" evidence="3">
    <location>
        <begin position="704"/>
        <end position="723"/>
    </location>
</feature>
<feature type="region of interest" description="Disordered" evidence="3">
    <location>
        <begin position="428"/>
        <end position="448"/>
    </location>
</feature>
<keyword evidence="2" id="KW-0677">Repeat</keyword>
<name>A0A9J7N3D5_BRAFL</name>
<dbReference type="Pfam" id="PF13855">
    <property type="entry name" value="LRR_8"/>
    <property type="match status" value="2"/>
</dbReference>
<dbReference type="SMART" id="SM00369">
    <property type="entry name" value="LRR_TYP"/>
    <property type="match status" value="5"/>
</dbReference>
<dbReference type="Proteomes" id="UP000001554">
    <property type="component" value="Chromosome 10"/>
</dbReference>
<evidence type="ECO:0000256" key="5">
    <source>
        <dbReference type="SAM" id="SignalP"/>
    </source>
</evidence>
<feature type="region of interest" description="Disordered" evidence="3">
    <location>
        <begin position="554"/>
        <end position="588"/>
    </location>
</feature>
<feature type="region of interest" description="Disordered" evidence="3">
    <location>
        <begin position="704"/>
        <end position="728"/>
    </location>
</feature>
<reference evidence="6" key="1">
    <citation type="journal article" date="2020" name="Nat. Ecol. Evol.">
        <title>Deeply conserved synteny resolves early events in vertebrate evolution.</title>
        <authorList>
            <person name="Simakov O."/>
            <person name="Marletaz F."/>
            <person name="Yue J.X."/>
            <person name="O'Connell B."/>
            <person name="Jenkins J."/>
            <person name="Brandt A."/>
            <person name="Calef R."/>
            <person name="Tung C.H."/>
            <person name="Huang T.K."/>
            <person name="Schmutz J."/>
            <person name="Satoh N."/>
            <person name="Yu J.K."/>
            <person name="Putnam N.H."/>
            <person name="Green R.E."/>
            <person name="Rokhsar D.S."/>
        </authorList>
    </citation>
    <scope>NUCLEOTIDE SEQUENCE [LARGE SCALE GENOMIC DNA]</scope>
    <source>
        <strain evidence="6">S238N-H82</strain>
    </source>
</reference>
<feature type="compositionally biased region" description="Polar residues" evidence="3">
    <location>
        <begin position="26"/>
        <end position="46"/>
    </location>
</feature>
<proteinExistence type="predicted"/>
<protein>
    <submittedName>
        <fullName evidence="7 8">Uncharacterized protein LOC118423969</fullName>
    </submittedName>
</protein>
<dbReference type="AlphaFoldDB" id="A0A9J7N3D5"/>
<evidence type="ECO:0000313" key="6">
    <source>
        <dbReference type="Proteomes" id="UP000001554"/>
    </source>
</evidence>
<dbReference type="Gene3D" id="3.80.10.10">
    <property type="entry name" value="Ribonuclease Inhibitor"/>
    <property type="match status" value="2"/>
</dbReference>
<evidence type="ECO:0000256" key="2">
    <source>
        <dbReference type="ARBA" id="ARBA00022737"/>
    </source>
</evidence>
<dbReference type="PROSITE" id="PS51450">
    <property type="entry name" value="LRR"/>
    <property type="match status" value="2"/>
</dbReference>
<keyword evidence="6" id="KW-1185">Reference proteome</keyword>
<evidence type="ECO:0000256" key="1">
    <source>
        <dbReference type="ARBA" id="ARBA00022614"/>
    </source>
</evidence>
<accession>A0A9J7N3D5</accession>
<feature type="region of interest" description="Disordered" evidence="3">
    <location>
        <begin position="26"/>
        <end position="50"/>
    </location>
</feature>
<dbReference type="PANTHER" id="PTHR24367:SF318">
    <property type="entry name" value="LEUCINE-RICH GLIOMA-INACTIVATED PROTEIN 1-LIKE"/>
    <property type="match status" value="1"/>
</dbReference>
<evidence type="ECO:0000256" key="3">
    <source>
        <dbReference type="SAM" id="MobiDB-lite"/>
    </source>
</evidence>
<dbReference type="PANTHER" id="PTHR24367">
    <property type="entry name" value="LEUCINE-RICH REPEAT-CONTAINING PROTEIN"/>
    <property type="match status" value="1"/>
</dbReference>
<dbReference type="InterPro" id="IPR001611">
    <property type="entry name" value="Leu-rich_rpt"/>
</dbReference>
<dbReference type="InterPro" id="IPR051295">
    <property type="entry name" value="LGI_related"/>
</dbReference>
<feature type="region of interest" description="Disordered" evidence="3">
    <location>
        <begin position="747"/>
        <end position="810"/>
    </location>
</feature>
<feature type="compositionally biased region" description="Basic and acidic residues" evidence="3">
    <location>
        <begin position="781"/>
        <end position="793"/>
    </location>
</feature>
<feature type="compositionally biased region" description="Basic and acidic residues" evidence="3">
    <location>
        <begin position="884"/>
        <end position="896"/>
    </location>
</feature>
<feature type="region of interest" description="Disordered" evidence="3">
    <location>
        <begin position="861"/>
        <end position="911"/>
    </location>
</feature>
<feature type="region of interest" description="Disordered" evidence="3">
    <location>
        <begin position="974"/>
        <end position="1002"/>
    </location>
</feature>
<dbReference type="KEGG" id="bfo:118423969"/>
<reference evidence="7 8" key="2">
    <citation type="submission" date="2025-04" db="UniProtKB">
        <authorList>
            <consortium name="RefSeq"/>
        </authorList>
    </citation>
    <scope>IDENTIFICATION</scope>
    <source>
        <strain evidence="7 8">S238N-H82</strain>
        <tissue evidence="7 8">Testes</tissue>
    </source>
</reference>
<dbReference type="OrthoDB" id="1394818at2759"/>
<dbReference type="RefSeq" id="XP_035688204.1">
    <property type="nucleotide sequence ID" value="XM_035832311.1"/>
</dbReference>
<keyword evidence="5" id="KW-0732">Signal</keyword>
<sequence>MSLKTLYCVSVVLCVLGSVVSVYSTAAGQSGSPSEPTSPKASSQSDESQRLKRQQIRSLSENCPYECDCNPGTLQCSQSVTRGSLTEVPDRLGSFTKARQSKTLNFEGNSITRISDDDFFGLSQAKTLNLRHNQLTVVTPDAFEGLGSLRELSLDYNKIRDLPVDIFDPLVNLRVLDLSHNELTLDDPEDTPFLTSHGLQHIQTLDLSNNAVQALWDFTLAGLEQLTTLILDDNPLQDVRRNVFARTPSLQELSLVDVGLQPEVLLRELGNLPNLKRIHLGNGRDPCGCAWAKLKARLKKGGVVIVDQDAVSECGEGGLRVCVDTESKNAVRKDDVPNNNKAVKLSWKSVNYGPPSEKHSSAQNPPLEKGFNGYKPKKTTPSQLKDRLLHTEGKERVSSRTDTLPWRHPGKMKAPAQDRLYSNVASETSEKHSSAQIPPLEKGFNGYKPKKTTTSQLVNIVKDMLLHTEGKESVNSRTDTLPWRNIGKMKAPAQNDAQNKNKAVKLSWKSLNYSPPSEKHSSAQNPPLEKGFKGYKPKKTTSSQLVRIVKDRLSHTEGKESVTGTDTLPWRHPGKMKSPAQDQLYSKESVSSGTDALSWWNPGKMKSSAQDQLYSKESVSSGTDTLPWWNPGKMKAPAQVASEKSPASFPWWHPDYVRTFQGFGMMKSPMSENEVEPWWHPEYDSVHQARGQHFQFVPQKHPTSTGFYKTSARQSQTYGTPSRTGHRNAYNRAKSSMESYADVVKSLYGSPHRNGNYARPNQYGRSGLQDNSRSRPAIGRPLHEYVHDKDSGTQHRKSVHSPTVSSYRTKYVHYDQDNDLYETRSRQVQNNPSQNYVDKKLQHHNHIKNILTEIKKTSNYVRPDQYGRSGLQDDSRSRPAIGRPLHEYVHDKDRGTQHRKSGHSPTVSSYRTKYVHYDPNNDLYETRSRQVQNNPRQNDVDKKLQHHNNIKNVLTEIQKSSISLGGRKMLNYMGNGRKAGRHGSRKKGEQTDEMSQREHGRRGGNEWLYDLWKRKASEKAASERETALDDSQYLMKEEEEDFKRLREKVKKLRTKIHRMEELEEERREYGEKKQVSSKSKPKESEAPPDSRARRYMVPILLPFACVVVVLVIALVVKHLSSRRQGAQKEEGDDQCDWLTKFTKKAKKKVKRPIWALGRGEKQLKINRKQAMSLAGDQEDSEDEELFDVKEEKSVPFKAYRKSRQ</sequence>
<dbReference type="RefSeq" id="XP_035688205.1">
    <property type="nucleotide sequence ID" value="XM_035832312.1"/>
</dbReference>
<feature type="signal peptide" evidence="5">
    <location>
        <begin position="1"/>
        <end position="21"/>
    </location>
</feature>
<gene>
    <name evidence="7 8" type="primary">LOC118423969</name>
</gene>